<keyword evidence="4" id="KW-1185">Reference proteome</keyword>
<dbReference type="STRING" id="93759.A0A1R3IJW3"/>
<proteinExistence type="predicted"/>
<reference evidence="4" key="1">
    <citation type="submission" date="2013-09" db="EMBL/GenBank/DDBJ databases">
        <title>Corchorus olitorius genome sequencing.</title>
        <authorList>
            <person name="Alam M."/>
            <person name="Haque M.S."/>
            <person name="Islam M.S."/>
            <person name="Emdad E.M."/>
            <person name="Islam M.M."/>
            <person name="Ahmed B."/>
            <person name="Halim A."/>
            <person name="Hossen Q.M.M."/>
            <person name="Hossain M.Z."/>
            <person name="Ahmed R."/>
            <person name="Khan M.M."/>
            <person name="Islam R."/>
            <person name="Rashid M.M."/>
            <person name="Khan S.A."/>
            <person name="Rahman M.S."/>
            <person name="Alam M."/>
            <person name="Yahiya A.S."/>
            <person name="Khan M.S."/>
            <person name="Azam M.S."/>
            <person name="Haque T."/>
            <person name="Lashkar M.Z.H."/>
            <person name="Akhand A.I."/>
            <person name="Morshed G."/>
            <person name="Roy S."/>
            <person name="Uddin K.S."/>
            <person name="Rabeya T."/>
            <person name="Hossain A.S."/>
            <person name="Chowdhury A."/>
            <person name="Snigdha A.R."/>
            <person name="Mortoza M.S."/>
            <person name="Matin S.A."/>
            <person name="Hoque S.M.E."/>
            <person name="Islam M.K."/>
            <person name="Roy D.K."/>
            <person name="Haider R."/>
            <person name="Moosa M.M."/>
            <person name="Elias S.M."/>
            <person name="Hasan A.M."/>
            <person name="Jahan S."/>
            <person name="Shafiuddin M."/>
            <person name="Mahmood N."/>
            <person name="Shommy N.S."/>
        </authorList>
    </citation>
    <scope>NUCLEOTIDE SEQUENCE [LARGE SCALE GENOMIC DNA]</scope>
    <source>
        <strain evidence="4">cv. O-4</strain>
    </source>
</reference>
<dbReference type="OrthoDB" id="2020598at2759"/>
<dbReference type="InterPro" id="IPR040265">
    <property type="entry name" value="CHUP1/IPGA1-like"/>
</dbReference>
<evidence type="ECO:0000313" key="4">
    <source>
        <dbReference type="Proteomes" id="UP000187203"/>
    </source>
</evidence>
<gene>
    <name evidence="3" type="ORF">COLO4_22781</name>
</gene>
<evidence type="ECO:0000256" key="1">
    <source>
        <dbReference type="ARBA" id="ARBA00023054"/>
    </source>
</evidence>
<dbReference type="PANTHER" id="PTHR31342">
    <property type="entry name" value="PROTEIN CHUP1, CHLOROPLASTIC"/>
    <property type="match status" value="1"/>
</dbReference>
<sequence length="532" mass="60426">MKGPRKDISSSPCNLILMMELRKKLLTFRDIIDLPPCQTIVSMDMLLLRTIKDLHSFYPGSIPQYHSAELKGLPLDKVLIYFCKALQELGDTSKMNDEWIDKYRYNIFENDKCKSVERLVEIAVATLHGLIKIAKEKFDMMDEYEEKRDYSPKDNTFGKALKDSYNSDNCSGCSSPVTPTSVLPDELINGSPKSPSSSSLLLSLRVQAVGKLNPIDVKRLTLRMLPDASGTKSLRPKRSTTKLKRSSHMGNLYRILKVKLEGSNTPGKSPSGRRTGVGSGGNGKQGMADALAEMTRRSAYFQQIEQDVQKYAKAITELKSSITTFKTTDMAELLKFHKNIESVLEKLTDESQVLARFEGFPIKKLETIRAAAALHLKFESIINELQKWKIEPPLSRLLDNAERYFNKIKGEVDAMERTKDEESKKFKSHNIEFDFLIIVRIKEAMVDLSSNCMEIALKERREAKLAAENKTLGSKLSKSETQNKCNTKLLWKAFQFAFRVYTFAGGHDERADRLTRELAKEIETDPEYKQSK</sequence>
<protein>
    <submittedName>
        <fullName evidence="3">Uncharacterized protein</fullName>
    </submittedName>
</protein>
<dbReference type="Proteomes" id="UP000187203">
    <property type="component" value="Unassembled WGS sequence"/>
</dbReference>
<feature type="compositionally biased region" description="Gly residues" evidence="2">
    <location>
        <begin position="275"/>
        <end position="284"/>
    </location>
</feature>
<evidence type="ECO:0000256" key="2">
    <source>
        <dbReference type="SAM" id="MobiDB-lite"/>
    </source>
</evidence>
<name>A0A1R3IJW3_9ROSI</name>
<keyword evidence="1" id="KW-0175">Coiled coil</keyword>
<dbReference type="AlphaFoldDB" id="A0A1R3IJW3"/>
<feature type="region of interest" description="Disordered" evidence="2">
    <location>
        <begin position="260"/>
        <end position="286"/>
    </location>
</feature>
<comment type="caution">
    <text evidence="3">The sequence shown here is derived from an EMBL/GenBank/DDBJ whole genome shotgun (WGS) entry which is preliminary data.</text>
</comment>
<dbReference type="PANTHER" id="PTHR31342:SF16">
    <property type="entry name" value="TALIN_MIDDLE DOMAIN-CONTAINING PROTEIN"/>
    <property type="match status" value="1"/>
</dbReference>
<accession>A0A1R3IJW3</accession>
<dbReference type="EMBL" id="AWUE01018062">
    <property type="protein sequence ID" value="OMO82879.1"/>
    <property type="molecule type" value="Genomic_DNA"/>
</dbReference>
<organism evidence="3 4">
    <name type="scientific">Corchorus olitorius</name>
    <dbReference type="NCBI Taxonomy" id="93759"/>
    <lineage>
        <taxon>Eukaryota</taxon>
        <taxon>Viridiplantae</taxon>
        <taxon>Streptophyta</taxon>
        <taxon>Embryophyta</taxon>
        <taxon>Tracheophyta</taxon>
        <taxon>Spermatophyta</taxon>
        <taxon>Magnoliopsida</taxon>
        <taxon>eudicotyledons</taxon>
        <taxon>Gunneridae</taxon>
        <taxon>Pentapetalae</taxon>
        <taxon>rosids</taxon>
        <taxon>malvids</taxon>
        <taxon>Malvales</taxon>
        <taxon>Malvaceae</taxon>
        <taxon>Grewioideae</taxon>
        <taxon>Apeibeae</taxon>
        <taxon>Corchorus</taxon>
    </lineage>
</organism>
<evidence type="ECO:0000313" key="3">
    <source>
        <dbReference type="EMBL" id="OMO82879.1"/>
    </source>
</evidence>